<dbReference type="EMBL" id="JARAWP010000015">
    <property type="protein sequence ID" value="MDX3021193.1"/>
    <property type="molecule type" value="Genomic_DNA"/>
</dbReference>
<evidence type="ECO:0000313" key="4">
    <source>
        <dbReference type="Proteomes" id="UP001282288"/>
    </source>
</evidence>
<sequence>MSQDVLSVVPADPRWQPGKKAAERAHALVASWFPEGSATYVEMTWYETITAVSSGQNLDRIGCPACGEEVDLDWWFDLEEAHSDTGFTSLDAAVPCCGAVLPLDRLDFDDPCGFARFRVAVWDAERWFDDGELGALADALGHPVRQIRAYV</sequence>
<dbReference type="Proteomes" id="UP001282288">
    <property type="component" value="Unassembled WGS sequence"/>
</dbReference>
<gene>
    <name evidence="1" type="ORF">PV399_28505</name>
    <name evidence="2" type="ORF">PV666_25360</name>
</gene>
<comment type="caution">
    <text evidence="1">The sequence shown here is derived from an EMBL/GenBank/DDBJ whole genome shotgun (WGS) entry which is preliminary data.</text>
</comment>
<evidence type="ECO:0000313" key="1">
    <source>
        <dbReference type="EMBL" id="MDX2963634.1"/>
    </source>
</evidence>
<dbReference type="AlphaFoldDB" id="A0AAP6EI75"/>
<evidence type="ECO:0000313" key="3">
    <source>
        <dbReference type="Proteomes" id="UP001272987"/>
    </source>
</evidence>
<protein>
    <submittedName>
        <fullName evidence="1">Uncharacterized protein</fullName>
    </submittedName>
</protein>
<name>A0AAP6EI75_9ACTN</name>
<dbReference type="EMBL" id="JARAWC010000023">
    <property type="protein sequence ID" value="MDX2963634.1"/>
    <property type="molecule type" value="Genomic_DNA"/>
</dbReference>
<organism evidence="1 4">
    <name type="scientific">Streptomyces acidiscabies</name>
    <dbReference type="NCBI Taxonomy" id="42234"/>
    <lineage>
        <taxon>Bacteria</taxon>
        <taxon>Bacillati</taxon>
        <taxon>Actinomycetota</taxon>
        <taxon>Actinomycetes</taxon>
        <taxon>Kitasatosporales</taxon>
        <taxon>Streptomycetaceae</taxon>
        <taxon>Streptomyces</taxon>
    </lineage>
</organism>
<accession>A0AAP6EI75</accession>
<dbReference type="Proteomes" id="UP001272987">
    <property type="component" value="Unassembled WGS sequence"/>
</dbReference>
<dbReference type="GeneID" id="69810785"/>
<keyword evidence="3" id="KW-1185">Reference proteome</keyword>
<dbReference type="RefSeq" id="WP_010353256.1">
    <property type="nucleotide sequence ID" value="NZ_CP122369.1"/>
</dbReference>
<evidence type="ECO:0000313" key="2">
    <source>
        <dbReference type="EMBL" id="MDX3021193.1"/>
    </source>
</evidence>
<reference evidence="1 3" key="1">
    <citation type="journal article" date="2023" name="Microb. Genom.">
        <title>Mesoterricola silvestris gen. nov., sp. nov., Mesoterricola sediminis sp. nov., Geothrix oryzae sp. nov., Geothrix edaphica sp. nov., Geothrix rubra sp. nov., and Geothrix limicola sp. nov., six novel members of Acidobacteriota isolated from soils.</title>
        <authorList>
            <person name="Weisberg A.J."/>
            <person name="Pearce E."/>
            <person name="Kramer C.G."/>
            <person name="Chang J.H."/>
            <person name="Clarke C.R."/>
        </authorList>
    </citation>
    <scope>NUCLEOTIDE SEQUENCE</scope>
    <source>
        <strain evidence="2 3">NB05-1H</strain>
        <strain evidence="1">NRRL_B-16521</strain>
    </source>
</reference>
<proteinExistence type="predicted"/>